<dbReference type="OrthoDB" id="9802516at2"/>
<dbReference type="NCBIfam" id="NF009150">
    <property type="entry name" value="PRK12497.1-3"/>
    <property type="match status" value="1"/>
</dbReference>
<dbReference type="Gene3D" id="3.40.1350.10">
    <property type="match status" value="1"/>
</dbReference>
<dbReference type="InterPro" id="IPR011335">
    <property type="entry name" value="Restrct_endonuc-II-like"/>
</dbReference>
<dbReference type="SUPFAM" id="SSF52980">
    <property type="entry name" value="Restriction endonuclease-like"/>
    <property type="match status" value="1"/>
</dbReference>
<keyword evidence="3" id="KW-0378">Hydrolase</keyword>
<evidence type="ECO:0000256" key="2">
    <source>
        <dbReference type="HAMAP-Rule" id="MF_00048"/>
    </source>
</evidence>
<evidence type="ECO:0000256" key="1">
    <source>
        <dbReference type="ARBA" id="ARBA00006738"/>
    </source>
</evidence>
<dbReference type="NCBIfam" id="NF009154">
    <property type="entry name" value="PRK12497.3-3"/>
    <property type="match status" value="1"/>
</dbReference>
<dbReference type="STRING" id="1122184.SAMN02745176_02246"/>
<organism evidence="3 4">
    <name type="scientific">Lutispora thermophila DSM 19022</name>
    <dbReference type="NCBI Taxonomy" id="1122184"/>
    <lineage>
        <taxon>Bacteria</taxon>
        <taxon>Bacillati</taxon>
        <taxon>Bacillota</taxon>
        <taxon>Clostridia</taxon>
        <taxon>Lutisporales</taxon>
        <taxon>Lutisporaceae</taxon>
        <taxon>Lutispora</taxon>
    </lineage>
</organism>
<proteinExistence type="inferred from homology"/>
<dbReference type="GO" id="GO:0004519">
    <property type="term" value="F:endonuclease activity"/>
    <property type="evidence" value="ECO:0007669"/>
    <property type="project" value="UniProtKB-KW"/>
</dbReference>
<dbReference type="GO" id="GO:0003676">
    <property type="term" value="F:nucleic acid binding"/>
    <property type="evidence" value="ECO:0007669"/>
    <property type="project" value="InterPro"/>
</dbReference>
<reference evidence="3 4" key="1">
    <citation type="submission" date="2016-11" db="EMBL/GenBank/DDBJ databases">
        <authorList>
            <person name="Jaros S."/>
            <person name="Januszkiewicz K."/>
            <person name="Wedrychowicz H."/>
        </authorList>
    </citation>
    <scope>NUCLEOTIDE SEQUENCE [LARGE SCALE GENOMIC DNA]</scope>
    <source>
        <strain evidence="3 4">DSM 19022</strain>
    </source>
</reference>
<evidence type="ECO:0000313" key="4">
    <source>
        <dbReference type="Proteomes" id="UP000184442"/>
    </source>
</evidence>
<dbReference type="HAMAP" id="MF_00048">
    <property type="entry name" value="UPF0102"/>
    <property type="match status" value="1"/>
</dbReference>
<evidence type="ECO:0000313" key="3">
    <source>
        <dbReference type="EMBL" id="SHJ05325.1"/>
    </source>
</evidence>
<dbReference type="Pfam" id="PF02021">
    <property type="entry name" value="UPF0102"/>
    <property type="match status" value="1"/>
</dbReference>
<sequence length="125" mass="14481">MDNRILGEKGEKAAAEYLENKGYRIIERNYKCKLGEIDIIAADNDTIAFIEVKTRSSDNFGQPGEAVNYYKQRKIVQTALSYICDKNLFDWMSRFDVVEVITDNERIIDINLIKNAFEYSGKYGY</sequence>
<protein>
    <recommendedName>
        <fullName evidence="2">UPF0102 protein SAMN02745176_02246</fullName>
    </recommendedName>
</protein>
<keyword evidence="3" id="KW-0255">Endonuclease</keyword>
<dbReference type="PANTHER" id="PTHR34039:SF1">
    <property type="entry name" value="UPF0102 PROTEIN YRAN"/>
    <property type="match status" value="1"/>
</dbReference>
<keyword evidence="3" id="KW-0540">Nuclease</keyword>
<comment type="similarity">
    <text evidence="1 2">Belongs to the UPF0102 family.</text>
</comment>
<name>A0A1M6G5V2_9FIRM</name>
<dbReference type="InterPro" id="IPR003509">
    <property type="entry name" value="UPF0102_YraN-like"/>
</dbReference>
<dbReference type="CDD" id="cd20736">
    <property type="entry name" value="PoNe_Nuclease"/>
    <property type="match status" value="1"/>
</dbReference>
<dbReference type="InterPro" id="IPR011856">
    <property type="entry name" value="tRNA_endonuc-like_dom_sf"/>
</dbReference>
<dbReference type="PANTHER" id="PTHR34039">
    <property type="entry name" value="UPF0102 PROTEIN YRAN"/>
    <property type="match status" value="1"/>
</dbReference>
<gene>
    <name evidence="3" type="ORF">SAMN02745176_02246</name>
</gene>
<dbReference type="EMBL" id="FQZS01000014">
    <property type="protein sequence ID" value="SHJ05325.1"/>
    <property type="molecule type" value="Genomic_DNA"/>
</dbReference>
<keyword evidence="4" id="KW-1185">Reference proteome</keyword>
<dbReference type="NCBIfam" id="TIGR00252">
    <property type="entry name" value="YraN family protein"/>
    <property type="match status" value="1"/>
</dbReference>
<dbReference type="Proteomes" id="UP000184442">
    <property type="component" value="Unassembled WGS sequence"/>
</dbReference>
<dbReference type="AlphaFoldDB" id="A0A1M6G5V2"/>
<dbReference type="RefSeq" id="WP_073026289.1">
    <property type="nucleotide sequence ID" value="NZ_FQZS01000014.1"/>
</dbReference>
<accession>A0A1M6G5V2</accession>